<gene>
    <name evidence="1" type="ORF">EVAR_99177_1</name>
</gene>
<comment type="caution">
    <text evidence="1">The sequence shown here is derived from an EMBL/GenBank/DDBJ whole genome shotgun (WGS) entry which is preliminary data.</text>
</comment>
<sequence>MKHRCGDTPTFHYNLRINTAQAANTDRDPRIPDVDLKSKSLGLETSQKDFGRILPTKPLQVTGGSADTGLGCAGAIRFALRATKAVRIYMESLIYYTNTDRVPEGVPCSGLENQRQFIICIYLFLHRSPPSIIDWEIRTRNAAARL</sequence>
<dbReference type="AlphaFoldDB" id="A0A4C1YT32"/>
<name>A0A4C1YT32_EUMVA</name>
<evidence type="ECO:0000313" key="2">
    <source>
        <dbReference type="Proteomes" id="UP000299102"/>
    </source>
</evidence>
<reference evidence="1 2" key="1">
    <citation type="journal article" date="2019" name="Commun. Biol.">
        <title>The bagworm genome reveals a unique fibroin gene that provides high tensile strength.</title>
        <authorList>
            <person name="Kono N."/>
            <person name="Nakamura H."/>
            <person name="Ohtoshi R."/>
            <person name="Tomita M."/>
            <person name="Numata K."/>
            <person name="Arakawa K."/>
        </authorList>
    </citation>
    <scope>NUCLEOTIDE SEQUENCE [LARGE SCALE GENOMIC DNA]</scope>
</reference>
<protein>
    <submittedName>
        <fullName evidence="1">Uncharacterized protein</fullName>
    </submittedName>
</protein>
<evidence type="ECO:0000313" key="1">
    <source>
        <dbReference type="EMBL" id="GBP78143.1"/>
    </source>
</evidence>
<dbReference type="Proteomes" id="UP000299102">
    <property type="component" value="Unassembled WGS sequence"/>
</dbReference>
<keyword evidence="2" id="KW-1185">Reference proteome</keyword>
<dbReference type="EMBL" id="BGZK01001359">
    <property type="protein sequence ID" value="GBP78143.1"/>
    <property type="molecule type" value="Genomic_DNA"/>
</dbReference>
<accession>A0A4C1YT32</accession>
<organism evidence="1 2">
    <name type="scientific">Eumeta variegata</name>
    <name type="common">Bagworm moth</name>
    <name type="synonym">Eumeta japonica</name>
    <dbReference type="NCBI Taxonomy" id="151549"/>
    <lineage>
        <taxon>Eukaryota</taxon>
        <taxon>Metazoa</taxon>
        <taxon>Ecdysozoa</taxon>
        <taxon>Arthropoda</taxon>
        <taxon>Hexapoda</taxon>
        <taxon>Insecta</taxon>
        <taxon>Pterygota</taxon>
        <taxon>Neoptera</taxon>
        <taxon>Endopterygota</taxon>
        <taxon>Lepidoptera</taxon>
        <taxon>Glossata</taxon>
        <taxon>Ditrysia</taxon>
        <taxon>Tineoidea</taxon>
        <taxon>Psychidae</taxon>
        <taxon>Oiketicinae</taxon>
        <taxon>Eumeta</taxon>
    </lineage>
</organism>
<proteinExistence type="predicted"/>